<gene>
    <name evidence="1" type="ORF">QEZ52_09620</name>
</gene>
<evidence type="ECO:0000313" key="2">
    <source>
        <dbReference type="Proteomes" id="UP001623232"/>
    </source>
</evidence>
<keyword evidence="2" id="KW-1185">Reference proteome</keyword>
<sequence>MAEIAERDWDIPLNGLQERFATPEVPGINNIKFPPIVSRFEIMYIENRRIAHRDQADLDT</sequence>
<proteinExistence type="predicted"/>
<dbReference type="EMBL" id="CP123584">
    <property type="protein sequence ID" value="WZK90785.1"/>
    <property type="molecule type" value="Genomic_DNA"/>
</dbReference>
<protein>
    <submittedName>
        <fullName evidence="1">Uncharacterized protein</fullName>
    </submittedName>
</protein>
<name>A0ABZ2XXE1_9RHOB</name>
<organism evidence="1 2">
    <name type="scientific">Aliisedimentitalea scapharcae</name>
    <dbReference type="NCBI Taxonomy" id="1524259"/>
    <lineage>
        <taxon>Bacteria</taxon>
        <taxon>Pseudomonadati</taxon>
        <taxon>Pseudomonadota</taxon>
        <taxon>Alphaproteobacteria</taxon>
        <taxon>Rhodobacterales</taxon>
        <taxon>Roseobacteraceae</taxon>
        <taxon>Aliisedimentitalea</taxon>
    </lineage>
</organism>
<dbReference type="Proteomes" id="UP001623232">
    <property type="component" value="Chromosome"/>
</dbReference>
<evidence type="ECO:0000313" key="1">
    <source>
        <dbReference type="EMBL" id="WZK90785.1"/>
    </source>
</evidence>
<dbReference type="RefSeq" id="WP_406649850.1">
    <property type="nucleotide sequence ID" value="NZ_CP123584.1"/>
</dbReference>
<accession>A0ABZ2XXE1</accession>
<reference evidence="1 2" key="1">
    <citation type="submission" date="2023-04" db="EMBL/GenBank/DDBJ databases">
        <title>Complete genome sequence of Alisedimentitalea scapharcae.</title>
        <authorList>
            <person name="Rong J.-C."/>
            <person name="Yi M.-L."/>
            <person name="Zhao Q."/>
        </authorList>
    </citation>
    <scope>NUCLEOTIDE SEQUENCE [LARGE SCALE GENOMIC DNA]</scope>
    <source>
        <strain evidence="1 2">KCTC 42119</strain>
    </source>
</reference>